<reference evidence="2 3" key="2">
    <citation type="submission" date="2017-09" db="EMBL/GenBank/DDBJ databases">
        <title>Extensive intraspecific genome diversity in a model arbuscular mycorrhizal fungus.</title>
        <authorList>
            <person name="Chen E.C."/>
            <person name="Morin E."/>
            <person name="Beaudet D."/>
            <person name="Noel J."/>
            <person name="Ndikumana S."/>
            <person name="Charron P."/>
            <person name="St-Onge C."/>
            <person name="Giorgi J."/>
            <person name="Grigoriev I.V."/>
            <person name="Roux C."/>
            <person name="Martin F.M."/>
            <person name="Corradi N."/>
        </authorList>
    </citation>
    <scope>NUCLEOTIDE SEQUENCE [LARGE SCALE GENOMIC DNA]</scope>
    <source>
        <strain evidence="2 3">A5</strain>
    </source>
</reference>
<sequence length="269" mass="30686">MSLVLRQLLQEKLLIIPIIPDFTSDVEPNVNNLPLSSCLRTVGVAELIFIEEHRYSLPKEPRFYKEQMSKLLTPSALKNKCNTKMVHSERLGLSYYDVTIRKYKDLPSNSKATERPYYKAYSRLEFDVTPTTTPRRNNPTVFKQLQHLPRRPRAVGPPNGLHTAARTAEYSKARKREKIGSDVLKSAIRPRNLYLPYHLVLLVTHTYSISKRTTTSAYLTTRSDVVLTEKDQAIINAPEVYFRRTPPPDDASNITTSDVSYTSAAETMA</sequence>
<protein>
    <submittedName>
        <fullName evidence="2">Uncharacterized protein</fullName>
    </submittedName>
</protein>
<dbReference type="EMBL" id="LLXJ01002182">
    <property type="protein sequence ID" value="PKB99456.1"/>
    <property type="molecule type" value="Genomic_DNA"/>
</dbReference>
<evidence type="ECO:0000313" key="3">
    <source>
        <dbReference type="Proteomes" id="UP000232722"/>
    </source>
</evidence>
<gene>
    <name evidence="2" type="ORF">RhiirA5_429657</name>
</gene>
<reference evidence="2 3" key="1">
    <citation type="submission" date="2016-04" db="EMBL/GenBank/DDBJ databases">
        <title>Genome analyses suggest a sexual origin of heterokaryosis in a supposedly ancient asexual fungus.</title>
        <authorList>
            <person name="Ropars J."/>
            <person name="Sedzielewska K."/>
            <person name="Noel J."/>
            <person name="Charron P."/>
            <person name="Farinelli L."/>
            <person name="Marton T."/>
            <person name="Kruger M."/>
            <person name="Pelin A."/>
            <person name="Brachmann A."/>
            <person name="Corradi N."/>
        </authorList>
    </citation>
    <scope>NUCLEOTIDE SEQUENCE [LARGE SCALE GENOMIC DNA]</scope>
    <source>
        <strain evidence="2 3">A5</strain>
    </source>
</reference>
<dbReference type="Proteomes" id="UP000232722">
    <property type="component" value="Unassembled WGS sequence"/>
</dbReference>
<feature type="compositionally biased region" description="Polar residues" evidence="1">
    <location>
        <begin position="252"/>
        <end position="269"/>
    </location>
</feature>
<name>A0A2N0NY08_9GLOM</name>
<proteinExistence type="predicted"/>
<dbReference type="AlphaFoldDB" id="A0A2N0NY08"/>
<evidence type="ECO:0000256" key="1">
    <source>
        <dbReference type="SAM" id="MobiDB-lite"/>
    </source>
</evidence>
<dbReference type="VEuPathDB" id="FungiDB:RhiirA1_473588"/>
<comment type="caution">
    <text evidence="2">The sequence shown here is derived from an EMBL/GenBank/DDBJ whole genome shotgun (WGS) entry which is preliminary data.</text>
</comment>
<feature type="region of interest" description="Disordered" evidence="1">
    <location>
        <begin position="245"/>
        <end position="269"/>
    </location>
</feature>
<evidence type="ECO:0000313" key="2">
    <source>
        <dbReference type="EMBL" id="PKB99456.1"/>
    </source>
</evidence>
<accession>A0A2N0NY08</accession>
<organism evidence="2 3">
    <name type="scientific">Rhizophagus irregularis</name>
    <dbReference type="NCBI Taxonomy" id="588596"/>
    <lineage>
        <taxon>Eukaryota</taxon>
        <taxon>Fungi</taxon>
        <taxon>Fungi incertae sedis</taxon>
        <taxon>Mucoromycota</taxon>
        <taxon>Glomeromycotina</taxon>
        <taxon>Glomeromycetes</taxon>
        <taxon>Glomerales</taxon>
        <taxon>Glomeraceae</taxon>
        <taxon>Rhizophagus</taxon>
    </lineage>
</organism>